<dbReference type="InterPro" id="IPR049941">
    <property type="entry name" value="LPLAT_7/PORCN-like"/>
</dbReference>
<dbReference type="PANTHER" id="PTHR13906:SF16">
    <property type="entry name" value="LYSOPHOSPHOLIPID ACYLTRANSFERASE 7"/>
    <property type="match status" value="1"/>
</dbReference>
<name>A0A1B0CZE6_PHLPP</name>
<evidence type="ECO:0000256" key="3">
    <source>
        <dbReference type="ARBA" id="ARBA00010323"/>
    </source>
</evidence>
<keyword evidence="7" id="KW-0472">Membrane</keyword>
<evidence type="ECO:0000256" key="4">
    <source>
        <dbReference type="ARBA" id="ARBA00022679"/>
    </source>
</evidence>
<keyword evidence="6" id="KW-1133">Transmembrane helix</keyword>
<keyword evidence="12" id="KW-1185">Reference proteome</keyword>
<dbReference type="PANTHER" id="PTHR13906">
    <property type="entry name" value="PORCUPINE"/>
    <property type="match status" value="1"/>
</dbReference>
<evidence type="ECO:0000313" key="11">
    <source>
        <dbReference type="EnsemblMetazoa" id="PPAI000468-PA"/>
    </source>
</evidence>
<evidence type="ECO:0000256" key="8">
    <source>
        <dbReference type="ARBA" id="ARBA00023315"/>
    </source>
</evidence>
<dbReference type="GO" id="GO:0044233">
    <property type="term" value="C:mitochondria-associated endoplasmic reticulum membrane contact site"/>
    <property type="evidence" value="ECO:0007669"/>
    <property type="project" value="TreeGrafter"/>
</dbReference>
<dbReference type="VEuPathDB" id="VectorBase:PPAI000468"/>
<dbReference type="EnsemblMetazoa" id="PPAI000468-RA">
    <property type="protein sequence ID" value="PPAI000468-PA"/>
    <property type="gene ID" value="PPAI000468"/>
</dbReference>
<dbReference type="Pfam" id="PF03062">
    <property type="entry name" value="MBOAT"/>
    <property type="match status" value="1"/>
</dbReference>
<evidence type="ECO:0000256" key="2">
    <source>
        <dbReference type="ARBA" id="ARBA00005074"/>
    </source>
</evidence>
<dbReference type="EMBL" id="AJVK01020706">
    <property type="status" value="NOT_ANNOTATED_CDS"/>
    <property type="molecule type" value="Genomic_DNA"/>
</dbReference>
<proteinExistence type="inferred from homology"/>
<keyword evidence="4" id="KW-0808">Transferase</keyword>
<evidence type="ECO:0000256" key="10">
    <source>
        <dbReference type="ARBA" id="ARBA00093678"/>
    </source>
</evidence>
<protein>
    <recommendedName>
        <fullName evidence="10">Lysophospholipid acyltransferase 7</fullName>
    </recommendedName>
</protein>
<dbReference type="GO" id="GO:0016020">
    <property type="term" value="C:membrane"/>
    <property type="evidence" value="ECO:0007669"/>
    <property type="project" value="UniProtKB-SubCell"/>
</dbReference>
<accession>A0A1B0CZE6</accession>
<organism evidence="11 12">
    <name type="scientific">Phlebotomus papatasi</name>
    <name type="common">Sandfly</name>
    <dbReference type="NCBI Taxonomy" id="29031"/>
    <lineage>
        <taxon>Eukaryota</taxon>
        <taxon>Metazoa</taxon>
        <taxon>Ecdysozoa</taxon>
        <taxon>Arthropoda</taxon>
        <taxon>Hexapoda</taxon>
        <taxon>Insecta</taxon>
        <taxon>Pterygota</taxon>
        <taxon>Neoptera</taxon>
        <taxon>Endopterygota</taxon>
        <taxon>Diptera</taxon>
        <taxon>Nematocera</taxon>
        <taxon>Psychodoidea</taxon>
        <taxon>Psychodidae</taxon>
        <taxon>Phlebotomus</taxon>
        <taxon>Phlebotomus</taxon>
    </lineage>
</organism>
<evidence type="ECO:0000256" key="9">
    <source>
        <dbReference type="ARBA" id="ARBA00025707"/>
    </source>
</evidence>
<dbReference type="AlphaFoldDB" id="A0A1B0CZE6"/>
<keyword evidence="8" id="KW-0012">Acyltransferase</keyword>
<evidence type="ECO:0000256" key="7">
    <source>
        <dbReference type="ARBA" id="ARBA00023136"/>
    </source>
</evidence>
<dbReference type="GO" id="GO:0071617">
    <property type="term" value="F:lysophospholipid acyltransferase activity"/>
    <property type="evidence" value="ECO:0007669"/>
    <property type="project" value="TreeGrafter"/>
</dbReference>
<dbReference type="VEuPathDB" id="VectorBase:PPAPM1_009573"/>
<dbReference type="Proteomes" id="UP000092462">
    <property type="component" value="Unassembled WGS sequence"/>
</dbReference>
<comment type="similarity">
    <text evidence="3">Belongs to the membrane-bound acyltransferase family.</text>
</comment>
<keyword evidence="5" id="KW-0812">Transmembrane</keyword>
<reference evidence="11" key="1">
    <citation type="submission" date="2022-08" db="UniProtKB">
        <authorList>
            <consortium name="EnsemblMetazoa"/>
        </authorList>
    </citation>
    <scope>IDENTIFICATION</scope>
    <source>
        <strain evidence="11">Israel</strain>
    </source>
</reference>
<dbReference type="GO" id="GO:0030258">
    <property type="term" value="P:lipid modification"/>
    <property type="evidence" value="ECO:0007669"/>
    <property type="project" value="TreeGrafter"/>
</dbReference>
<dbReference type="GO" id="GO:0006661">
    <property type="term" value="P:phosphatidylinositol biosynthetic process"/>
    <property type="evidence" value="ECO:0007669"/>
    <property type="project" value="TreeGrafter"/>
</dbReference>
<evidence type="ECO:0000256" key="6">
    <source>
        <dbReference type="ARBA" id="ARBA00022989"/>
    </source>
</evidence>
<comment type="pathway">
    <text evidence="9">Phospholipid metabolism.</text>
</comment>
<comment type="pathway">
    <text evidence="2">Lipid metabolism; phospholipid metabolism.</text>
</comment>
<evidence type="ECO:0000256" key="5">
    <source>
        <dbReference type="ARBA" id="ARBA00022692"/>
    </source>
</evidence>
<dbReference type="InterPro" id="IPR004299">
    <property type="entry name" value="MBOAT_fam"/>
</dbReference>
<evidence type="ECO:0000313" key="12">
    <source>
        <dbReference type="Proteomes" id="UP000092462"/>
    </source>
</evidence>
<sequence length="355" mass="42726">MPHICRKASKEEYEQIPYHEKELAEINLRNIFGYCFNYVSVITGPYLTYRTYRDSIVEKYSSDEKLTEPCNRVILEKFKTILIFGILRFLANYFWPLERIFEDEFYIDKSFLYRLWYIWPASFFFKVRAYIVLIISECIFAAAGVGAYPTVFQSSPGRGPRTKDPQLLELWDGTYDFNTTTNCYIYTTETCLSFRGFWRNWNRCVQYWMVMNVYKRFPSRRYREGVTFFVSAYWHGVSSGYYFSIAMSALYFPIEDLCLKRLKSAFPNFPIWLKVCLWINQLFAFSYMFIAYQLLSFPRVWKYYNSVYHFGYIVFVCQYALAFFWPNISTMLFGRKPKNIEEMKENTKPDGFKRD</sequence>
<comment type="subcellular location">
    <subcellularLocation>
        <location evidence="1">Membrane</location>
        <topology evidence="1">Multi-pass membrane protein</topology>
    </subcellularLocation>
</comment>
<evidence type="ECO:0000256" key="1">
    <source>
        <dbReference type="ARBA" id="ARBA00004141"/>
    </source>
</evidence>